<keyword evidence="5" id="KW-1185">Reference proteome</keyword>
<dbReference type="GO" id="GO:0004312">
    <property type="term" value="F:fatty acid synthase activity"/>
    <property type="evidence" value="ECO:0007669"/>
    <property type="project" value="TreeGrafter"/>
</dbReference>
<dbReference type="AlphaFoldDB" id="A0A6F8YT91"/>
<dbReference type="Gene3D" id="3.40.366.10">
    <property type="entry name" value="Malonyl-Coenzyme A Acyl Carrier Protein, domain 2"/>
    <property type="match status" value="1"/>
</dbReference>
<feature type="domain" description="Malonyl-CoA:ACP transacylase (MAT)" evidence="3">
    <location>
        <begin position="170"/>
        <end position="394"/>
    </location>
</feature>
<protein>
    <recommendedName>
        <fullName evidence="3">Malonyl-CoA:ACP transacylase (MAT) domain-containing protein</fullName>
    </recommendedName>
</protein>
<dbReference type="Pfam" id="PF00698">
    <property type="entry name" value="Acyl_transf_1"/>
    <property type="match status" value="1"/>
</dbReference>
<keyword evidence="1" id="KW-0808">Transferase</keyword>
<name>A0A6F8YT91_9ACTN</name>
<dbReference type="PANTHER" id="PTHR43775">
    <property type="entry name" value="FATTY ACID SYNTHASE"/>
    <property type="match status" value="1"/>
</dbReference>
<evidence type="ECO:0000313" key="4">
    <source>
        <dbReference type="EMBL" id="BCB89370.1"/>
    </source>
</evidence>
<sequence length="428" mass="43971">MRAGLLPRTLHADEPSPHVEWSGGGVRLLAEPVPWPAVDGRPRRAGVSSFGVSGTNAHVILEEAAPAQVPSPDATPDGAPVGWVISGHSDAALRAQAGRLRAHLARRPEVAPLDVARSLGTGRAGLSRRAAALGADRADLLRGLDAIAAGEPVAPGVVRGTPVDGGLAFLFTGQGGQRAGMGEGLAAAFPVFGDAWREVLSLCDPDLVAGLGDGRVDQTGSAQVGLFAFEVAMFRLWESWGVVPDFVLGHSVGEIAAATVAGVLGVEDAARLVSARGRLMQALPAGGGMVAVEATEAEVAGTLPEGVEIAAVNGRRAVVVSGPLGPVEAVGSGGGRPAGVCGGCGFRTRSIRRWWSRCWPGSRRLPRLSPTPRRGSVWCPMCLVSWCGSSTPATGYGMCAARSGSVMGWRCWPSVGSACSWRSVRTVC</sequence>
<dbReference type="InterPro" id="IPR014043">
    <property type="entry name" value="Acyl_transferase_dom"/>
</dbReference>
<dbReference type="SMART" id="SM00827">
    <property type="entry name" value="PKS_AT"/>
    <property type="match status" value="1"/>
</dbReference>
<dbReference type="KEGG" id="psuu:Psuf_066830"/>
<dbReference type="InterPro" id="IPR016035">
    <property type="entry name" value="Acyl_Trfase/lysoPLipase"/>
</dbReference>
<evidence type="ECO:0000259" key="3">
    <source>
        <dbReference type="SMART" id="SM00827"/>
    </source>
</evidence>
<dbReference type="InterPro" id="IPR016036">
    <property type="entry name" value="Malonyl_transacylase_ACP-bd"/>
</dbReference>
<dbReference type="EMBL" id="AP022871">
    <property type="protein sequence ID" value="BCB89370.1"/>
    <property type="molecule type" value="Genomic_DNA"/>
</dbReference>
<dbReference type="Pfam" id="PF16197">
    <property type="entry name" value="KAsynt_C_assoc"/>
    <property type="match status" value="1"/>
</dbReference>
<reference evidence="4 5" key="1">
    <citation type="submission" date="2020-03" db="EMBL/GenBank/DDBJ databases">
        <title>Whole genome shotgun sequence of Phytohabitans suffuscus NBRC 105367.</title>
        <authorList>
            <person name="Komaki H."/>
            <person name="Tamura T."/>
        </authorList>
    </citation>
    <scope>NUCLEOTIDE SEQUENCE [LARGE SCALE GENOMIC DNA]</scope>
    <source>
        <strain evidence="4 5">NBRC 105367</strain>
    </source>
</reference>
<dbReference type="Gene3D" id="3.40.47.10">
    <property type="match status" value="1"/>
</dbReference>
<dbReference type="SUPFAM" id="SSF55048">
    <property type="entry name" value="Probable ACP-binding domain of malonyl-CoA ACP transacylase"/>
    <property type="match status" value="1"/>
</dbReference>
<evidence type="ECO:0000256" key="1">
    <source>
        <dbReference type="ARBA" id="ARBA00022679"/>
    </source>
</evidence>
<evidence type="ECO:0000256" key="2">
    <source>
        <dbReference type="ARBA" id="ARBA00023315"/>
    </source>
</evidence>
<proteinExistence type="predicted"/>
<dbReference type="InterPro" id="IPR001227">
    <property type="entry name" value="Ac_transferase_dom_sf"/>
</dbReference>
<evidence type="ECO:0000313" key="5">
    <source>
        <dbReference type="Proteomes" id="UP000503011"/>
    </source>
</evidence>
<dbReference type="SUPFAM" id="SSF52151">
    <property type="entry name" value="FabD/lysophospholipase-like"/>
    <property type="match status" value="1"/>
</dbReference>
<keyword evidence="2" id="KW-0012">Acyltransferase</keyword>
<dbReference type="GO" id="GO:0006633">
    <property type="term" value="P:fatty acid biosynthetic process"/>
    <property type="evidence" value="ECO:0007669"/>
    <property type="project" value="TreeGrafter"/>
</dbReference>
<dbReference type="SUPFAM" id="SSF53901">
    <property type="entry name" value="Thiolase-like"/>
    <property type="match status" value="1"/>
</dbReference>
<dbReference type="PANTHER" id="PTHR43775:SF51">
    <property type="entry name" value="INACTIVE PHENOLPHTHIOCEROL SYNTHESIS POLYKETIDE SYNTHASE TYPE I PKS1-RELATED"/>
    <property type="match status" value="1"/>
</dbReference>
<accession>A0A6F8YT91</accession>
<dbReference type="InterPro" id="IPR016039">
    <property type="entry name" value="Thiolase-like"/>
</dbReference>
<gene>
    <name evidence="4" type="ORF">Psuf_066830</name>
</gene>
<dbReference type="Proteomes" id="UP000503011">
    <property type="component" value="Chromosome"/>
</dbReference>
<dbReference type="Gene3D" id="3.30.70.3290">
    <property type="match status" value="1"/>
</dbReference>
<dbReference type="InterPro" id="IPR032821">
    <property type="entry name" value="PKS_assoc"/>
</dbReference>
<organism evidence="4 5">
    <name type="scientific">Phytohabitans suffuscus</name>
    <dbReference type="NCBI Taxonomy" id="624315"/>
    <lineage>
        <taxon>Bacteria</taxon>
        <taxon>Bacillati</taxon>
        <taxon>Actinomycetota</taxon>
        <taxon>Actinomycetes</taxon>
        <taxon>Micromonosporales</taxon>
        <taxon>Micromonosporaceae</taxon>
    </lineage>
</organism>
<reference evidence="4 5" key="2">
    <citation type="submission" date="2020-03" db="EMBL/GenBank/DDBJ databases">
        <authorList>
            <person name="Ichikawa N."/>
            <person name="Kimura A."/>
            <person name="Kitahashi Y."/>
            <person name="Uohara A."/>
        </authorList>
    </citation>
    <scope>NUCLEOTIDE SEQUENCE [LARGE SCALE GENOMIC DNA]</scope>
    <source>
        <strain evidence="4 5">NBRC 105367</strain>
    </source>
</reference>
<dbReference type="InterPro" id="IPR050091">
    <property type="entry name" value="PKS_NRPS_Biosynth_Enz"/>
</dbReference>